<evidence type="ECO:0000256" key="10">
    <source>
        <dbReference type="ARBA" id="ARBA00023034"/>
    </source>
</evidence>
<dbReference type="InterPro" id="IPR000602">
    <property type="entry name" value="Glyco_hydro_38_N"/>
</dbReference>
<organism evidence="19 20">
    <name type="scientific">Elysia crispata</name>
    <name type="common">lettuce slug</name>
    <dbReference type="NCBI Taxonomy" id="231223"/>
    <lineage>
        <taxon>Eukaryota</taxon>
        <taxon>Metazoa</taxon>
        <taxon>Spiralia</taxon>
        <taxon>Lophotrochozoa</taxon>
        <taxon>Mollusca</taxon>
        <taxon>Gastropoda</taxon>
        <taxon>Heterobranchia</taxon>
        <taxon>Euthyneura</taxon>
        <taxon>Panpulmonata</taxon>
        <taxon>Sacoglossa</taxon>
        <taxon>Placobranchoidea</taxon>
        <taxon>Plakobranchidae</taxon>
        <taxon>Elysia</taxon>
    </lineage>
</organism>
<keyword evidence="10" id="KW-0333">Golgi apparatus</keyword>
<dbReference type="InterPro" id="IPR015341">
    <property type="entry name" value="Glyco_hydro_38_cen"/>
</dbReference>
<dbReference type="Gene3D" id="1.20.1270.50">
    <property type="entry name" value="Glycoside hydrolase family 38, central domain"/>
    <property type="match status" value="1"/>
</dbReference>
<keyword evidence="7 16" id="KW-0862">Zinc</keyword>
<feature type="transmembrane region" description="Helical" evidence="17">
    <location>
        <begin position="54"/>
        <end position="74"/>
    </location>
</feature>
<keyword evidence="20" id="KW-1185">Reference proteome</keyword>
<evidence type="ECO:0000256" key="17">
    <source>
        <dbReference type="SAM" id="Phobius"/>
    </source>
</evidence>
<dbReference type="PANTHER" id="PTHR11607:SF3">
    <property type="entry name" value="LYSOSOMAL ALPHA-MANNOSIDASE"/>
    <property type="match status" value="1"/>
</dbReference>
<reference evidence="19" key="1">
    <citation type="journal article" date="2023" name="G3 (Bethesda)">
        <title>A reference genome for the long-term kleptoplast-retaining sea slug Elysia crispata morphotype clarki.</title>
        <authorList>
            <person name="Eastman K.E."/>
            <person name="Pendleton A.L."/>
            <person name="Shaikh M.A."/>
            <person name="Suttiyut T."/>
            <person name="Ogas R."/>
            <person name="Tomko P."/>
            <person name="Gavelis G."/>
            <person name="Widhalm J.R."/>
            <person name="Wisecaver J.H."/>
        </authorList>
    </citation>
    <scope>NUCLEOTIDE SEQUENCE</scope>
    <source>
        <strain evidence="19">ECLA1</strain>
    </source>
</reference>
<gene>
    <name evidence="19" type="ORF">RRG08_065768</name>
</gene>
<dbReference type="InterPro" id="IPR027291">
    <property type="entry name" value="Glyco_hydro_38_N_sf"/>
</dbReference>
<keyword evidence="6 16" id="KW-0378">Hydrolase</keyword>
<keyword evidence="12" id="KW-1015">Disulfide bond</keyword>
<dbReference type="FunFam" id="1.20.1270.50:FF:000001">
    <property type="entry name" value="Alpha-mannosidase"/>
    <property type="match status" value="1"/>
</dbReference>
<evidence type="ECO:0000256" key="2">
    <source>
        <dbReference type="ARBA" id="ARBA00004922"/>
    </source>
</evidence>
<keyword evidence="9 17" id="KW-1133">Transmembrane helix</keyword>
<keyword evidence="5 16" id="KW-0479">Metal-binding</keyword>
<dbReference type="Gene3D" id="3.20.110.10">
    <property type="entry name" value="Glycoside hydrolase 38, N terminal domain"/>
    <property type="match status" value="1"/>
</dbReference>
<dbReference type="Proteomes" id="UP001283361">
    <property type="component" value="Unassembled WGS sequence"/>
</dbReference>
<dbReference type="EC" id="3.2.1.-" evidence="16"/>
<comment type="caution">
    <text evidence="19">The sequence shown here is derived from an EMBL/GenBank/DDBJ whole genome shotgun (WGS) entry which is preliminary data.</text>
</comment>
<comment type="subcellular location">
    <subcellularLocation>
        <location evidence="1">Golgi apparatus membrane</location>
        <topology evidence="1">Single-pass type II membrane protein</topology>
    </subcellularLocation>
</comment>
<evidence type="ECO:0000259" key="18">
    <source>
        <dbReference type="SMART" id="SM00872"/>
    </source>
</evidence>
<feature type="domain" description="Glycoside hydrolase family 38 central" evidence="18">
    <location>
        <begin position="572"/>
        <end position="658"/>
    </location>
</feature>
<proteinExistence type="inferred from homology"/>
<evidence type="ECO:0000256" key="4">
    <source>
        <dbReference type="ARBA" id="ARBA00022692"/>
    </source>
</evidence>
<keyword evidence="11 17" id="KW-0472">Membrane</keyword>
<dbReference type="InterPro" id="IPR050843">
    <property type="entry name" value="Glycosyl_Hydrlase_38"/>
</dbReference>
<dbReference type="InterPro" id="IPR011013">
    <property type="entry name" value="Gal_mutarotase_sf_dom"/>
</dbReference>
<evidence type="ECO:0000256" key="6">
    <source>
        <dbReference type="ARBA" id="ARBA00022801"/>
    </source>
</evidence>
<accession>A0AAE0Y748</accession>
<dbReference type="Pfam" id="PF01074">
    <property type="entry name" value="Glyco_hydro_38N"/>
    <property type="match status" value="1"/>
</dbReference>
<dbReference type="Gene3D" id="2.70.98.30">
    <property type="entry name" value="Golgi alpha-mannosidase II, domain 4"/>
    <property type="match status" value="1"/>
</dbReference>
<protein>
    <recommendedName>
        <fullName evidence="16">Alpha-mannosidase</fullName>
        <ecNumber evidence="16">3.2.1.-</ecNumber>
    </recommendedName>
</protein>
<evidence type="ECO:0000256" key="14">
    <source>
        <dbReference type="ARBA" id="ARBA00059516"/>
    </source>
</evidence>
<dbReference type="GO" id="GO:0030246">
    <property type="term" value="F:carbohydrate binding"/>
    <property type="evidence" value="ECO:0007669"/>
    <property type="project" value="InterPro"/>
</dbReference>
<evidence type="ECO:0000256" key="12">
    <source>
        <dbReference type="ARBA" id="ARBA00023157"/>
    </source>
</evidence>
<comment type="cofactor">
    <cofactor evidence="16">
        <name>Zn(2+)</name>
        <dbReference type="ChEBI" id="CHEBI:29105"/>
    </cofactor>
    <text evidence="16">Binds 1 zinc ion per subunit.</text>
</comment>
<evidence type="ECO:0000256" key="13">
    <source>
        <dbReference type="ARBA" id="ARBA00023295"/>
    </source>
</evidence>
<evidence type="ECO:0000256" key="11">
    <source>
        <dbReference type="ARBA" id="ARBA00023136"/>
    </source>
</evidence>
<dbReference type="InterPro" id="IPR037094">
    <property type="entry name" value="Glyco_hydro_38_cen_sf"/>
</dbReference>
<name>A0AAE0Y748_9GAST</name>
<dbReference type="Pfam" id="PF09261">
    <property type="entry name" value="Alpha-mann_mid"/>
    <property type="match status" value="1"/>
</dbReference>
<dbReference type="Pfam" id="PF07748">
    <property type="entry name" value="Glyco_hydro_38C"/>
    <property type="match status" value="1"/>
</dbReference>
<dbReference type="FunFam" id="3.20.110.10:FF:000003">
    <property type="entry name" value="Alpha-mannosidase"/>
    <property type="match status" value="1"/>
</dbReference>
<dbReference type="GO" id="GO:0000139">
    <property type="term" value="C:Golgi membrane"/>
    <property type="evidence" value="ECO:0007669"/>
    <property type="project" value="UniProtKB-SubCell"/>
</dbReference>
<evidence type="ECO:0000313" key="19">
    <source>
        <dbReference type="EMBL" id="KAK3734399.1"/>
    </source>
</evidence>
<evidence type="ECO:0000256" key="16">
    <source>
        <dbReference type="RuleBase" id="RU361199"/>
    </source>
</evidence>
<dbReference type="InterPro" id="IPR028995">
    <property type="entry name" value="Glyco_hydro_57/38_cen_sf"/>
</dbReference>
<evidence type="ECO:0000256" key="5">
    <source>
        <dbReference type="ARBA" id="ARBA00022723"/>
    </source>
</evidence>
<evidence type="ECO:0000256" key="8">
    <source>
        <dbReference type="ARBA" id="ARBA00022968"/>
    </source>
</evidence>
<dbReference type="SUPFAM" id="SSF88688">
    <property type="entry name" value="Families 57/38 glycoside transferase middle domain"/>
    <property type="match status" value="1"/>
</dbReference>
<dbReference type="GO" id="GO:0006013">
    <property type="term" value="P:mannose metabolic process"/>
    <property type="evidence" value="ECO:0007669"/>
    <property type="project" value="InterPro"/>
</dbReference>
<comment type="catalytic activity">
    <reaction evidence="15">
        <text>N(4)-{beta-D-GlcNAc-(1-&gt;2)-alpha-D-Man-(1-&gt;3)-[alpha-D-Man-(1-&gt;3)-[alpha-D-Man-(1-&gt;6)]-alpha-D-Man-(1-&gt;6)]-beta-D-Man-(1-&gt;4)-beta-D-GlcNAc-(1-&gt;4)-beta-D-GlcNAc}-L-asparaginyl-[protein] + 2 H2O = 2 alpha-D-mannopyranose + an N(4)-{beta-D-GlcNAc-(1-&gt;2)-alpha-D-Man-(1-&gt;3)-[alpha-D-Man-(1-&gt;6)]-beta-D-Man-(1-&gt;4)-beta-D-GlcNAc-(1-&gt;4)-beta-D-GlcNAc}-L-asparaginyl-[protein]</text>
        <dbReference type="Rhea" id="RHEA:56052"/>
        <dbReference type="Rhea" id="RHEA-COMP:14368"/>
        <dbReference type="Rhea" id="RHEA-COMP:14369"/>
        <dbReference type="ChEBI" id="CHEBI:15377"/>
        <dbReference type="ChEBI" id="CHEBI:28729"/>
        <dbReference type="ChEBI" id="CHEBI:60615"/>
        <dbReference type="ChEBI" id="CHEBI:60625"/>
        <dbReference type="EC" id="3.2.1.114"/>
    </reaction>
</comment>
<dbReference type="SUPFAM" id="SSF74650">
    <property type="entry name" value="Galactose mutarotase-like"/>
    <property type="match status" value="1"/>
</dbReference>
<sequence length="1239" mass="140096">MCLILRGTVEIFATKNSLSILRWFETYIDLLYHISSTATAVALKEPMVSTMKRLTLLWGALLFMVTMLMLYMMLDTMAMSPRQGKMDTEVMNMLESKLSKVEKDMNNNRLIVQQIKAEMGSLLNPAGDAQQVQPPVVAGADDVKKPGEIVQMNQAVVEKPMPKPRVEEAYSVAAHSKGPETSADVCKWVSEAKSTADINIHNLFSSLAFDNPNGGAWTQGWKVSYPKDRWTADKKLKIILVPHTHCDPGWIKTYEVYYRTETKHILDSFVPKLEENSKYKFMFTEMSYFSWWWSEIDDSLRERVKKLIRNGQFEISTGGWVMTDEANAHYYAMLDQLIEGHQWLNSTLGYVPKSGWSIDPFGYSSTMAYLLKRSNFNSMLIQRVHYSIKKHLAKNTELEFMWRQHWDPKGSTDMYTHMMPFYSYDVPHTCGPEPAICCQFDFRRLPSSPYRCPWHIDPKAITSLNVAERARTILDQWKKKATLYKTNVVLVPLGDDFRYQGREEFDLQFENYEKIFRYLDENPELGAQGKFGTLSDYFAAVYEETKTKPGRTPTDFPSLSGDFFSYADRDDHYWSGYYTSRPLQKNLDRVLEHNLRSAEIILSLSQARAWREKLANFPSRLMARKMEGSRRALALFQHHDGITGTAKDHVVEDYGKRMLDGLHEAKRIVAECSAFLLHEDKKMYNYLESDGPEYGHDETRQSHNSLPEKPVLRVKDMLVSSGGAPVILYNSLAQPRVEVVSVHTDWPYVKVTGPDGVSLHSQVEPLWPVEKGPDGGLILGVYSVKFVANLTGLAVTKYLVHKMESGQDNLNHISQVTLLNKNSPAVDEKSPVFQIETKSEDADFTLETKFLKATFSGITGRLKSVTSLSDGVTHKSELEFIQYGTRAHKDKSGAYLFLPDGEARPLVTDRPSLIRIVKGPLGSEVTIFTAYIQHTVRLHNSPGTDGSSLDISNIVDIRGSRNLEVGMRLHTDVKNSDQTFYSDLNGFQMQRRKYYSKLTLQGNVYPMPTMAYLQDESSRVSVLSSQSSGVANLVKGAIDVMFDRRLNQDDNRGLGQGVLDNRPTPSRYRLLFETRHTKVQETAPEASFPSLLGQQSSLALIHPMFVMPHAGRKSGAQGQKSNLMNQVLLMKSPLPCEMHLLNLRLLLHSSVTAELDHIPRESSLLLVRHLPSDCSFPAASLTCTTGNGQVNPADIFADVELRRSTITSLTMTSDLAELKLGTAVQVPPMEILAVKVELS</sequence>
<comment type="function">
    <text evidence="14">Catalyzes the first committed step in the biosynthesis of complex N-glycans. It controls conversion of high mannose to complex N-glycans; the final hydrolytic step in the N-glycan maturation pathway.</text>
</comment>
<dbReference type="InterPro" id="IPR011330">
    <property type="entry name" value="Glyco_hydro/deAcase_b/a-brl"/>
</dbReference>
<comment type="pathway">
    <text evidence="2">Protein modification; protein glycosylation.</text>
</comment>
<dbReference type="Gene3D" id="2.60.40.1180">
    <property type="entry name" value="Golgi alpha-mannosidase II"/>
    <property type="match status" value="1"/>
</dbReference>
<dbReference type="PANTHER" id="PTHR11607">
    <property type="entry name" value="ALPHA-MANNOSIDASE"/>
    <property type="match status" value="1"/>
</dbReference>
<dbReference type="AlphaFoldDB" id="A0AAE0Y748"/>
<keyword evidence="13 16" id="KW-0326">Glycosidase</keyword>
<evidence type="ECO:0000256" key="3">
    <source>
        <dbReference type="ARBA" id="ARBA00009792"/>
    </source>
</evidence>
<evidence type="ECO:0000256" key="15">
    <source>
        <dbReference type="ARBA" id="ARBA00093232"/>
    </source>
</evidence>
<dbReference type="EMBL" id="JAWDGP010006851">
    <property type="protein sequence ID" value="KAK3734399.1"/>
    <property type="molecule type" value="Genomic_DNA"/>
</dbReference>
<evidence type="ECO:0000256" key="7">
    <source>
        <dbReference type="ARBA" id="ARBA00022833"/>
    </source>
</evidence>
<dbReference type="SMART" id="SM00872">
    <property type="entry name" value="Alpha-mann_mid"/>
    <property type="match status" value="1"/>
</dbReference>
<evidence type="ECO:0000256" key="9">
    <source>
        <dbReference type="ARBA" id="ARBA00022989"/>
    </source>
</evidence>
<evidence type="ECO:0000256" key="1">
    <source>
        <dbReference type="ARBA" id="ARBA00004323"/>
    </source>
</evidence>
<dbReference type="InterPro" id="IPR011682">
    <property type="entry name" value="Glyco_hydro_38_C"/>
</dbReference>
<dbReference type="SUPFAM" id="SSF88713">
    <property type="entry name" value="Glycoside hydrolase/deacetylase"/>
    <property type="match status" value="1"/>
</dbReference>
<dbReference type="CDD" id="cd10809">
    <property type="entry name" value="GH38N_AMII_GMII_SfManIII_like"/>
    <property type="match status" value="1"/>
</dbReference>
<keyword evidence="4 17" id="KW-0812">Transmembrane</keyword>
<dbReference type="GO" id="GO:0046872">
    <property type="term" value="F:metal ion binding"/>
    <property type="evidence" value="ECO:0007669"/>
    <property type="project" value="UniProtKB-KW"/>
</dbReference>
<keyword evidence="8" id="KW-0735">Signal-anchor</keyword>
<dbReference type="GO" id="GO:0004572">
    <property type="term" value="F:mannosyl-oligosaccharide 1,3-1,6-alpha-mannosidase activity"/>
    <property type="evidence" value="ECO:0007669"/>
    <property type="project" value="UniProtKB-EC"/>
</dbReference>
<evidence type="ECO:0000313" key="20">
    <source>
        <dbReference type="Proteomes" id="UP001283361"/>
    </source>
</evidence>
<dbReference type="GO" id="GO:0006491">
    <property type="term" value="P:N-glycan processing"/>
    <property type="evidence" value="ECO:0007669"/>
    <property type="project" value="TreeGrafter"/>
</dbReference>
<comment type="similarity">
    <text evidence="3 16">Belongs to the glycosyl hydrolase 38 family.</text>
</comment>
<dbReference type="InterPro" id="IPR013780">
    <property type="entry name" value="Glyco_hydro_b"/>
</dbReference>
<dbReference type="FunFam" id="2.70.98.30:FF:000002">
    <property type="entry name" value="Alpha-mannosidase"/>
    <property type="match status" value="1"/>
</dbReference>